<reference evidence="3 6" key="2">
    <citation type="submission" date="2016-07" db="EMBL/GenBank/DDBJ databases">
        <title>Complete genome sequences of Bordetella pseudohinzii.</title>
        <authorList>
            <person name="Spilker T."/>
            <person name="Darrah R."/>
            <person name="LiPuma J.J."/>
        </authorList>
    </citation>
    <scope>NUCLEOTIDE SEQUENCE [LARGE SCALE GENOMIC DNA]</scope>
    <source>
        <strain evidence="3 6">HI4681</strain>
    </source>
</reference>
<feature type="chain" id="PRO_5005268145" evidence="2">
    <location>
        <begin position="29"/>
        <end position="330"/>
    </location>
</feature>
<feature type="signal peptide" evidence="2">
    <location>
        <begin position="1"/>
        <end position="28"/>
    </location>
</feature>
<dbReference type="SUPFAM" id="SSF53850">
    <property type="entry name" value="Periplasmic binding protein-like II"/>
    <property type="match status" value="1"/>
</dbReference>
<dbReference type="Pfam" id="PF03401">
    <property type="entry name" value="TctC"/>
    <property type="match status" value="1"/>
</dbReference>
<evidence type="ECO:0000256" key="1">
    <source>
        <dbReference type="ARBA" id="ARBA00006987"/>
    </source>
</evidence>
<comment type="similarity">
    <text evidence="1">Belongs to the UPF0065 (bug) family.</text>
</comment>
<dbReference type="Gene3D" id="3.40.190.10">
    <property type="entry name" value="Periplasmic binding protein-like II"/>
    <property type="match status" value="1"/>
</dbReference>
<dbReference type="AlphaFoldDB" id="A0A0J6BVE6"/>
<dbReference type="Gene3D" id="3.40.190.150">
    <property type="entry name" value="Bordetella uptake gene, domain 1"/>
    <property type="match status" value="1"/>
</dbReference>
<accession>A0A0M7EWI2</accession>
<name>A0A0J6BVE6_9BORD</name>
<accession>A0A0J6BVE6</accession>
<dbReference type="Proteomes" id="UP000092950">
    <property type="component" value="Chromosome"/>
</dbReference>
<evidence type="ECO:0000313" key="4">
    <source>
        <dbReference type="EMBL" id="CUI72962.1"/>
    </source>
</evidence>
<organism evidence="4 5">
    <name type="scientific">Bordetella pseudohinzii</name>
    <dbReference type="NCBI Taxonomy" id="1331258"/>
    <lineage>
        <taxon>Bacteria</taxon>
        <taxon>Pseudomonadati</taxon>
        <taxon>Pseudomonadota</taxon>
        <taxon>Betaproteobacteria</taxon>
        <taxon>Burkholderiales</taxon>
        <taxon>Alcaligenaceae</taxon>
        <taxon>Bordetella</taxon>
    </lineage>
</organism>
<sequence length="330" mass="35350">MKNHPKRGVRHLMLALAAMLGLGAGAHAERPLPDYPDRPIRMIVPFPAGGTTDIVARLAAKGVTTRWGQTVVIENKGGAGGMIGTAEGARAAPDGYTLVMGNNQTYSTNASLFAKPSFDIARGVTPVAMLTRTKHLLVVRKDSPIKTYQDLVAAGKRQNLNYGSPSVGSSSHIISDALQRAAGMQANHIPYRGSAPLMVDLLGGQIDFSTATYGSVAGYIRDGKLRALAITGEQRDAELPEVPTFTELGLTTLSLDSWVGLYGPAKLPENIARAWSDAVASVLKEPEVINTLKAAGFEVWFKPYDEMKTFHLEEIRRWAAEVKAGGISLD</sequence>
<dbReference type="InterPro" id="IPR042100">
    <property type="entry name" value="Bug_dom1"/>
</dbReference>
<dbReference type="CDD" id="cd07012">
    <property type="entry name" value="PBP2_Bug_TTT"/>
    <property type="match status" value="1"/>
</dbReference>
<proteinExistence type="inferred from homology"/>
<dbReference type="Proteomes" id="UP000053096">
    <property type="component" value="Unassembled WGS sequence"/>
</dbReference>
<reference evidence="4 5" key="1">
    <citation type="submission" date="2015-09" db="EMBL/GenBank/DDBJ databases">
        <authorList>
            <person name="Jackson K.R."/>
            <person name="Lunt B.L."/>
            <person name="Fisher J.N.B."/>
            <person name="Gardner A.V."/>
            <person name="Bailey M.E."/>
            <person name="Deus L.M."/>
            <person name="Earl A.S."/>
            <person name="Gibby P.D."/>
            <person name="Hartmann K.A."/>
            <person name="Liu J.E."/>
            <person name="Manci A.M."/>
            <person name="Nielsen D.A."/>
            <person name="Solomon M.B."/>
            <person name="Breakwell D.P."/>
            <person name="Burnett S.H."/>
            <person name="Grose J.H."/>
        </authorList>
    </citation>
    <scope>NUCLEOTIDE SEQUENCE [LARGE SCALE GENOMIC DNA]</scope>
    <source>
        <strain evidence="4 5">2789STDY5608636</strain>
    </source>
</reference>
<evidence type="ECO:0000256" key="2">
    <source>
        <dbReference type="SAM" id="SignalP"/>
    </source>
</evidence>
<dbReference type="PIRSF" id="PIRSF017082">
    <property type="entry name" value="YflP"/>
    <property type="match status" value="1"/>
</dbReference>
<dbReference type="PANTHER" id="PTHR42928">
    <property type="entry name" value="TRICARBOXYLATE-BINDING PROTEIN"/>
    <property type="match status" value="1"/>
</dbReference>
<gene>
    <name evidence="3" type="ORF">BBN53_17510</name>
    <name evidence="4" type="ORF">ERS370011_01959</name>
</gene>
<dbReference type="GO" id="GO:0016829">
    <property type="term" value="F:lyase activity"/>
    <property type="evidence" value="ECO:0007669"/>
    <property type="project" value="UniProtKB-KW"/>
</dbReference>
<protein>
    <submittedName>
        <fullName evidence="4">Argininosuccinate lyase</fullName>
    </submittedName>
</protein>
<keyword evidence="6" id="KW-1185">Reference proteome</keyword>
<evidence type="ECO:0000313" key="3">
    <source>
        <dbReference type="EMBL" id="ANY17515.1"/>
    </source>
</evidence>
<dbReference type="EMBL" id="CYTV01000004">
    <property type="protein sequence ID" value="CUI72962.1"/>
    <property type="molecule type" value="Genomic_DNA"/>
</dbReference>
<evidence type="ECO:0000313" key="6">
    <source>
        <dbReference type="Proteomes" id="UP000092950"/>
    </source>
</evidence>
<keyword evidence="4" id="KW-0456">Lyase</keyword>
<evidence type="ECO:0000313" key="5">
    <source>
        <dbReference type="Proteomes" id="UP000053096"/>
    </source>
</evidence>
<dbReference type="EMBL" id="CP016440">
    <property type="protein sequence ID" value="ANY17515.1"/>
    <property type="molecule type" value="Genomic_DNA"/>
</dbReference>
<dbReference type="PANTHER" id="PTHR42928:SF5">
    <property type="entry name" value="BLR1237 PROTEIN"/>
    <property type="match status" value="1"/>
</dbReference>
<dbReference type="RefSeq" id="WP_043213204.1">
    <property type="nucleotide sequence ID" value="NZ_CAJGUP010000078.1"/>
</dbReference>
<dbReference type="KEGG" id="bpdz:BBN53_17510"/>
<keyword evidence="2" id="KW-0732">Signal</keyword>
<dbReference type="InterPro" id="IPR005064">
    <property type="entry name" value="BUG"/>
</dbReference>